<gene>
    <name evidence="7" type="ORF">BLW93_06525</name>
</gene>
<evidence type="ECO:0000256" key="1">
    <source>
        <dbReference type="ARBA" id="ARBA00004651"/>
    </source>
</evidence>
<comment type="caution">
    <text evidence="7">The sequence shown here is derived from an EMBL/GenBank/DDBJ whole genome shotgun (WGS) entry which is preliminary data.</text>
</comment>
<keyword evidence="3 6" id="KW-0812">Transmembrane</keyword>
<reference evidence="7 8" key="1">
    <citation type="submission" date="2016-10" db="EMBL/GenBank/DDBJ databases">
        <title>Genome sequence of a sulfur-reducing bacterium Desulfurobacterium indicum K6013.</title>
        <authorList>
            <person name="Cao J."/>
            <person name="Shao Z."/>
            <person name="Alain K."/>
            <person name="Jebbar M."/>
        </authorList>
    </citation>
    <scope>NUCLEOTIDE SEQUENCE [LARGE SCALE GENOMIC DNA]</scope>
    <source>
        <strain evidence="7 8">K6013</strain>
    </source>
</reference>
<dbReference type="GO" id="GO:0005886">
    <property type="term" value="C:plasma membrane"/>
    <property type="evidence" value="ECO:0007669"/>
    <property type="project" value="UniProtKB-SubCell"/>
</dbReference>
<dbReference type="RefSeq" id="WP_076713294.1">
    <property type="nucleotide sequence ID" value="NZ_MOEN01000024.1"/>
</dbReference>
<protein>
    <recommendedName>
        <fullName evidence="9">ABC transporter permease</fullName>
    </recommendedName>
</protein>
<sequence length="325" mass="35310">MSAEFPVIAATVVGGAAPLVFAALGETITERGGIINLSLDGSILLSAMTGFAIAYKTGSVFLGFLSAGIIGALIAAVVASSTLFLRVSQVAVGFVLALMCRDLAYFLGNPYSRIQGPQLAYTPIPFLEKIPIIGKIFFQQNIMVYGSYILIFAVWFFLYKTRWGLMLRCAGENPEAAYIRGIPVEKLKFWFTVLGGFFVGIAGALYSLSVKPGWGRPQGAEGTGWIALAIVIFGGWEPIKVALGAYLFSFLQAMGIVLQDKFSSVPAQVFQVAPFPLMIFTLLFINYFNRKEIQEKALTNPVLKILSRILKANPPASLGKVFYRN</sequence>
<dbReference type="STRING" id="1914305.BLW93_06525"/>
<organism evidence="7 8">
    <name type="scientific">Desulfurobacterium indicum</name>
    <dbReference type="NCBI Taxonomy" id="1914305"/>
    <lineage>
        <taxon>Bacteria</taxon>
        <taxon>Pseudomonadati</taxon>
        <taxon>Aquificota</taxon>
        <taxon>Aquificia</taxon>
        <taxon>Desulfurobacteriales</taxon>
        <taxon>Desulfurobacteriaceae</taxon>
        <taxon>Desulfurobacterium</taxon>
    </lineage>
</organism>
<feature type="transmembrane region" description="Helical" evidence="6">
    <location>
        <begin position="60"/>
        <end position="84"/>
    </location>
</feature>
<dbReference type="EMBL" id="MOEN01000024">
    <property type="protein sequence ID" value="OMH40200.1"/>
    <property type="molecule type" value="Genomic_DNA"/>
</dbReference>
<keyword evidence="5 6" id="KW-0472">Membrane</keyword>
<evidence type="ECO:0000313" key="8">
    <source>
        <dbReference type="Proteomes" id="UP000187408"/>
    </source>
</evidence>
<dbReference type="OrthoDB" id="9792579at2"/>
<feature type="transmembrane region" description="Helical" evidence="6">
    <location>
        <begin position="32"/>
        <end position="53"/>
    </location>
</feature>
<evidence type="ECO:0000256" key="5">
    <source>
        <dbReference type="ARBA" id="ARBA00023136"/>
    </source>
</evidence>
<keyword evidence="8" id="KW-1185">Reference proteome</keyword>
<keyword evidence="2" id="KW-1003">Cell membrane</keyword>
<dbReference type="AlphaFoldDB" id="A0A1R1MKH1"/>
<evidence type="ECO:0000256" key="2">
    <source>
        <dbReference type="ARBA" id="ARBA00022475"/>
    </source>
</evidence>
<dbReference type="Pfam" id="PF02653">
    <property type="entry name" value="BPD_transp_2"/>
    <property type="match status" value="1"/>
</dbReference>
<evidence type="ECO:0000313" key="7">
    <source>
        <dbReference type="EMBL" id="OMH40200.1"/>
    </source>
</evidence>
<accession>A0A1R1MKH1</accession>
<feature type="transmembrane region" description="Helical" evidence="6">
    <location>
        <begin position="142"/>
        <end position="158"/>
    </location>
</feature>
<evidence type="ECO:0000256" key="4">
    <source>
        <dbReference type="ARBA" id="ARBA00022989"/>
    </source>
</evidence>
<dbReference type="Proteomes" id="UP000187408">
    <property type="component" value="Unassembled WGS sequence"/>
</dbReference>
<dbReference type="PANTHER" id="PTHR43370">
    <property type="entry name" value="SUGAR ABC TRANSPORTER INTEGRAL MEMBRANE PROTEIN-RELATED"/>
    <property type="match status" value="1"/>
</dbReference>
<evidence type="ECO:0008006" key="9">
    <source>
        <dbReference type="Google" id="ProtNLM"/>
    </source>
</evidence>
<name>A0A1R1MKH1_9BACT</name>
<dbReference type="PANTHER" id="PTHR43370:SF2">
    <property type="entry name" value="ABC TRANSPORTER PERMEASE PROTEIN"/>
    <property type="match status" value="1"/>
</dbReference>
<proteinExistence type="predicted"/>
<dbReference type="GO" id="GO:0022857">
    <property type="term" value="F:transmembrane transporter activity"/>
    <property type="evidence" value="ECO:0007669"/>
    <property type="project" value="InterPro"/>
</dbReference>
<evidence type="ECO:0000256" key="3">
    <source>
        <dbReference type="ARBA" id="ARBA00022692"/>
    </source>
</evidence>
<feature type="transmembrane region" description="Helical" evidence="6">
    <location>
        <begin position="189"/>
        <end position="210"/>
    </location>
</feature>
<dbReference type="CDD" id="cd06580">
    <property type="entry name" value="TM_PBP1_transp_TpRbsC_like"/>
    <property type="match status" value="1"/>
</dbReference>
<evidence type="ECO:0000256" key="6">
    <source>
        <dbReference type="SAM" id="Phobius"/>
    </source>
</evidence>
<feature type="transmembrane region" description="Helical" evidence="6">
    <location>
        <begin position="222"/>
        <end position="248"/>
    </location>
</feature>
<feature type="transmembrane region" description="Helical" evidence="6">
    <location>
        <begin position="268"/>
        <end position="288"/>
    </location>
</feature>
<keyword evidence="4 6" id="KW-1133">Transmembrane helix</keyword>
<comment type="subcellular location">
    <subcellularLocation>
        <location evidence="1">Cell membrane</location>
        <topology evidence="1">Multi-pass membrane protein</topology>
    </subcellularLocation>
</comment>
<dbReference type="InterPro" id="IPR001851">
    <property type="entry name" value="ABC_transp_permease"/>
</dbReference>